<dbReference type="OrthoDB" id="1936908at2759"/>
<keyword evidence="4" id="KW-1185">Reference proteome</keyword>
<feature type="compositionally biased region" description="Low complexity" evidence="1">
    <location>
        <begin position="576"/>
        <end position="608"/>
    </location>
</feature>
<dbReference type="InterPro" id="IPR005162">
    <property type="entry name" value="Retrotrans_gag_dom"/>
</dbReference>
<sequence length="631" mass="69347">MGRLLFSLSRQAEPSRSGHDGSKRRLSDRELTVDLLCFRFCCDSGFLAPVLFLVQCYSSLFTRCSTLEGLSTRQVVTVTWDPHPLASIGGSSPGGGLAQVTNLEQKGKTTDPLALSGLRIRGRRSRCSDSWWELRVWVLGSLQWYQSRGSIKTCSGNKTCLQALVGRFVSWWSVRSSSRTGRLHPSTCQSTLSPSSLSSMGTHCRKVFRCGRESHSSSSSRNSSSSGFRPSPRRLSWSSGGERCSRMPAGGQQFAEMTAEEKPPPTPQAALNQPEVPPVVWKQTPVAAVAPEDRTELLERFLRLRPPTFFGVRDPDRAESWVHELERTLETIDYAEQDQMLLEAARRVLGGGGWCLAVLCKGGHGDLELSAVCRDPDLLGRRAMAVRWQLAQQGRLGTGLSWPAAGRADGGRCGGPGLCGAEVSDGVRAADGAVHAADVWSADLAILLDGALEAAGCDGGSVKLLRRPIRRLDQITWVEFLVAFHSEFLLDYVFRERRDLFHELVQGNLTVGQYHQRFLQLLRHVPHVAASEQARTERFISGLCSDLMWAMAGHLYDTLAVAVTRATTLERECQFQPQQSGGSGRSSPYQRPSGIRGSVSSSSSSWTGGASLTLKLRRLFAHGGRRQYRQQ</sequence>
<dbReference type="EMBL" id="NMUH01000727">
    <property type="protein sequence ID" value="MQL83926.1"/>
    <property type="molecule type" value="Genomic_DNA"/>
</dbReference>
<feature type="region of interest" description="Disordered" evidence="1">
    <location>
        <begin position="213"/>
        <end position="249"/>
    </location>
</feature>
<accession>A0A843UNR5</accession>
<evidence type="ECO:0000259" key="2">
    <source>
        <dbReference type="Pfam" id="PF03732"/>
    </source>
</evidence>
<feature type="compositionally biased region" description="Low complexity" evidence="1">
    <location>
        <begin position="216"/>
        <end position="236"/>
    </location>
</feature>
<organism evidence="3 4">
    <name type="scientific">Colocasia esculenta</name>
    <name type="common">Wild taro</name>
    <name type="synonym">Arum esculentum</name>
    <dbReference type="NCBI Taxonomy" id="4460"/>
    <lineage>
        <taxon>Eukaryota</taxon>
        <taxon>Viridiplantae</taxon>
        <taxon>Streptophyta</taxon>
        <taxon>Embryophyta</taxon>
        <taxon>Tracheophyta</taxon>
        <taxon>Spermatophyta</taxon>
        <taxon>Magnoliopsida</taxon>
        <taxon>Liliopsida</taxon>
        <taxon>Araceae</taxon>
        <taxon>Aroideae</taxon>
        <taxon>Colocasieae</taxon>
        <taxon>Colocasia</taxon>
    </lineage>
</organism>
<dbReference type="Proteomes" id="UP000652761">
    <property type="component" value="Unassembled WGS sequence"/>
</dbReference>
<proteinExistence type="predicted"/>
<feature type="region of interest" description="Disordered" evidence="1">
    <location>
        <begin position="1"/>
        <end position="24"/>
    </location>
</feature>
<feature type="region of interest" description="Disordered" evidence="1">
    <location>
        <begin position="573"/>
        <end position="608"/>
    </location>
</feature>
<evidence type="ECO:0000256" key="1">
    <source>
        <dbReference type="SAM" id="MobiDB-lite"/>
    </source>
</evidence>
<comment type="caution">
    <text evidence="3">The sequence shown here is derived from an EMBL/GenBank/DDBJ whole genome shotgun (WGS) entry which is preliminary data.</text>
</comment>
<protein>
    <recommendedName>
        <fullName evidence="2">Retrotransposon gag domain-containing protein</fullName>
    </recommendedName>
</protein>
<feature type="domain" description="Retrotransposon gag" evidence="2">
    <location>
        <begin position="471"/>
        <end position="543"/>
    </location>
</feature>
<dbReference type="Pfam" id="PF03732">
    <property type="entry name" value="Retrotrans_gag"/>
    <property type="match status" value="1"/>
</dbReference>
<reference evidence="3" key="1">
    <citation type="submission" date="2017-07" db="EMBL/GenBank/DDBJ databases">
        <title>Taro Niue Genome Assembly and Annotation.</title>
        <authorList>
            <person name="Atibalentja N."/>
            <person name="Keating K."/>
            <person name="Fields C.J."/>
        </authorList>
    </citation>
    <scope>NUCLEOTIDE SEQUENCE</scope>
    <source>
        <strain evidence="3">Niue_2</strain>
        <tissue evidence="3">Leaf</tissue>
    </source>
</reference>
<dbReference type="AlphaFoldDB" id="A0A843UNR5"/>
<feature type="compositionally biased region" description="Low complexity" evidence="1">
    <location>
        <begin position="179"/>
        <end position="199"/>
    </location>
</feature>
<feature type="region of interest" description="Disordered" evidence="1">
    <location>
        <begin position="179"/>
        <end position="200"/>
    </location>
</feature>
<evidence type="ECO:0000313" key="4">
    <source>
        <dbReference type="Proteomes" id="UP000652761"/>
    </source>
</evidence>
<evidence type="ECO:0000313" key="3">
    <source>
        <dbReference type="EMBL" id="MQL83926.1"/>
    </source>
</evidence>
<name>A0A843UNR5_COLES</name>
<gene>
    <name evidence="3" type="ORF">Taro_016421</name>
</gene>